<dbReference type="HAMAP" id="MF_01864">
    <property type="entry name" value="tRNA_metthiotr_MiaB"/>
    <property type="match status" value="1"/>
</dbReference>
<comment type="subunit">
    <text evidence="13">Monomer.</text>
</comment>
<feature type="domain" description="MTTase N-terminal" evidence="15">
    <location>
        <begin position="15"/>
        <end position="131"/>
    </location>
</feature>
<dbReference type="InterPro" id="IPR007197">
    <property type="entry name" value="rSAM"/>
</dbReference>
<keyword evidence="5 13" id="KW-0949">S-adenosyl-L-methionine</keyword>
<evidence type="ECO:0000256" key="12">
    <source>
        <dbReference type="ARBA" id="ARBA00081141"/>
    </source>
</evidence>
<dbReference type="InterPro" id="IPR020612">
    <property type="entry name" value="Methylthiotransferase_CS"/>
</dbReference>
<dbReference type="EMBL" id="CP040098">
    <property type="protein sequence ID" value="QCQ23257.1"/>
    <property type="molecule type" value="Genomic_DNA"/>
</dbReference>
<proteinExistence type="inferred from homology"/>
<dbReference type="Gene3D" id="3.40.50.12160">
    <property type="entry name" value="Methylthiotransferase, N-terminal domain"/>
    <property type="match status" value="1"/>
</dbReference>
<feature type="binding site" evidence="13">
    <location>
        <position position="172"/>
    </location>
    <ligand>
        <name>[4Fe-4S] cluster</name>
        <dbReference type="ChEBI" id="CHEBI:49883"/>
        <label>2</label>
        <note>4Fe-4S-S-AdoMet</note>
    </ligand>
</feature>
<comment type="subcellular location">
    <subcellularLocation>
        <location evidence="13">Cytoplasm</location>
    </subcellularLocation>
</comment>
<dbReference type="KEGG" id="dax:FDQ92_14390"/>
<dbReference type="GO" id="GO:0051539">
    <property type="term" value="F:4 iron, 4 sulfur cluster binding"/>
    <property type="evidence" value="ECO:0007669"/>
    <property type="project" value="UniProtKB-UniRule"/>
</dbReference>
<comment type="function">
    <text evidence="1 13">Catalyzes the methylthiolation of N6-(dimethylallyl)adenosine (i(6)A), leading to the formation of 2-methylthio-N6-(dimethylallyl)adenosine (ms(2)i(6)A) at position 37 in tRNAs that read codons beginning with uridine.</text>
</comment>
<evidence type="ECO:0000256" key="5">
    <source>
        <dbReference type="ARBA" id="ARBA00022691"/>
    </source>
</evidence>
<dbReference type="OrthoDB" id="9805215at2"/>
<dbReference type="SFLD" id="SFLDF00273">
    <property type="entry name" value="(dimethylallyl)adenosine_tRNA"/>
    <property type="match status" value="1"/>
</dbReference>
<dbReference type="InterPro" id="IPR006638">
    <property type="entry name" value="Elp3/MiaA/NifB-like_rSAM"/>
</dbReference>
<dbReference type="InterPro" id="IPR002792">
    <property type="entry name" value="TRAM_dom"/>
</dbReference>
<keyword evidence="18" id="KW-1185">Reference proteome</keyword>
<evidence type="ECO:0000256" key="8">
    <source>
        <dbReference type="ARBA" id="ARBA00023014"/>
    </source>
</evidence>
<dbReference type="FunFam" id="3.80.30.20:FF:000001">
    <property type="entry name" value="tRNA-2-methylthio-N(6)-dimethylallyladenosine synthase 2"/>
    <property type="match status" value="1"/>
</dbReference>
<feature type="domain" description="TRAM" evidence="14">
    <location>
        <begin position="391"/>
        <end position="454"/>
    </location>
</feature>
<feature type="binding site" evidence="13">
    <location>
        <position position="94"/>
    </location>
    <ligand>
        <name>[4Fe-4S] cluster</name>
        <dbReference type="ChEBI" id="CHEBI:49883"/>
        <label>1</label>
    </ligand>
</feature>
<evidence type="ECO:0000256" key="1">
    <source>
        <dbReference type="ARBA" id="ARBA00003234"/>
    </source>
</evidence>
<dbReference type="Pfam" id="PF01938">
    <property type="entry name" value="TRAM"/>
    <property type="match status" value="1"/>
</dbReference>
<evidence type="ECO:0000256" key="6">
    <source>
        <dbReference type="ARBA" id="ARBA00022723"/>
    </source>
</evidence>
<dbReference type="InterPro" id="IPR023404">
    <property type="entry name" value="rSAM_horseshoe"/>
</dbReference>
<evidence type="ECO:0000256" key="4">
    <source>
        <dbReference type="ARBA" id="ARBA00022679"/>
    </source>
</evidence>
<evidence type="ECO:0000259" key="15">
    <source>
        <dbReference type="PROSITE" id="PS51449"/>
    </source>
</evidence>
<dbReference type="Pfam" id="PF04055">
    <property type="entry name" value="Radical_SAM"/>
    <property type="match status" value="1"/>
</dbReference>
<keyword evidence="6 13" id="KW-0479">Metal-binding</keyword>
<dbReference type="Gene3D" id="3.80.30.20">
    <property type="entry name" value="tm_1862 like domain"/>
    <property type="match status" value="1"/>
</dbReference>
<dbReference type="PANTHER" id="PTHR43020:SF2">
    <property type="entry name" value="MITOCHONDRIAL TRNA METHYLTHIOTRANSFERASE CDK5RAP1"/>
    <property type="match status" value="1"/>
</dbReference>
<dbReference type="SFLD" id="SFLDG01082">
    <property type="entry name" value="B12-binding_domain_containing"/>
    <property type="match status" value="1"/>
</dbReference>
<feature type="binding site" evidence="13">
    <location>
        <position position="60"/>
    </location>
    <ligand>
        <name>[4Fe-4S] cluster</name>
        <dbReference type="ChEBI" id="CHEBI:49883"/>
        <label>1</label>
    </ligand>
</feature>
<evidence type="ECO:0000256" key="3">
    <source>
        <dbReference type="ARBA" id="ARBA00022490"/>
    </source>
</evidence>
<comment type="cofactor">
    <cofactor evidence="13">
        <name>[4Fe-4S] cluster</name>
        <dbReference type="ChEBI" id="CHEBI:49883"/>
    </cofactor>
    <text evidence="13">Binds 2 [4Fe-4S] clusters. One cluster is coordinated with 3 cysteines and an exchangeable S-adenosyl-L-methionine.</text>
</comment>
<evidence type="ECO:0000256" key="9">
    <source>
        <dbReference type="ARBA" id="ARBA00033765"/>
    </source>
</evidence>
<dbReference type="InterPro" id="IPR005839">
    <property type="entry name" value="Methylthiotransferase"/>
</dbReference>
<dbReference type="EC" id="2.8.4.3" evidence="9 13"/>
<feature type="binding site" evidence="13">
    <location>
        <position position="24"/>
    </location>
    <ligand>
        <name>[4Fe-4S] cluster</name>
        <dbReference type="ChEBI" id="CHEBI:49883"/>
        <label>1</label>
    </ligand>
</feature>
<reference evidence="17 18" key="2">
    <citation type="submission" date="2019-05" db="EMBL/GenBank/DDBJ databases">
        <authorList>
            <person name="Suflita J.M."/>
            <person name="Marks C.R."/>
        </authorList>
    </citation>
    <scope>NUCLEOTIDE SEQUENCE [LARGE SCALE GENOMIC DNA]</scope>
    <source>
        <strain evidence="17 18">ALDC</strain>
    </source>
</reference>
<feature type="binding site" evidence="13">
    <location>
        <position position="179"/>
    </location>
    <ligand>
        <name>[4Fe-4S] cluster</name>
        <dbReference type="ChEBI" id="CHEBI:49883"/>
        <label>2</label>
        <note>4Fe-4S-S-AdoMet</note>
    </ligand>
</feature>
<dbReference type="SFLD" id="SFLDS00029">
    <property type="entry name" value="Radical_SAM"/>
    <property type="match status" value="1"/>
</dbReference>
<dbReference type="SUPFAM" id="SSF102114">
    <property type="entry name" value="Radical SAM enzymes"/>
    <property type="match status" value="1"/>
</dbReference>
<dbReference type="GO" id="GO:0046872">
    <property type="term" value="F:metal ion binding"/>
    <property type="evidence" value="ECO:0007669"/>
    <property type="project" value="UniProtKB-KW"/>
</dbReference>
<dbReference type="InterPro" id="IPR006463">
    <property type="entry name" value="MiaB_methiolase"/>
</dbReference>
<dbReference type="CDD" id="cd01335">
    <property type="entry name" value="Radical_SAM"/>
    <property type="match status" value="1"/>
</dbReference>
<name>A0A4P8L5E5_9BACT</name>
<evidence type="ECO:0000313" key="17">
    <source>
        <dbReference type="EMBL" id="QCQ23257.1"/>
    </source>
</evidence>
<dbReference type="RefSeq" id="WP_137425536.1">
    <property type="nucleotide sequence ID" value="NZ_CP040098.1"/>
</dbReference>
<comment type="similarity">
    <text evidence="13">Belongs to the methylthiotransferase family. MiaB subfamily.</text>
</comment>
<dbReference type="PROSITE" id="PS50926">
    <property type="entry name" value="TRAM"/>
    <property type="match status" value="1"/>
</dbReference>
<dbReference type="PROSITE" id="PS51449">
    <property type="entry name" value="MTTASE_N"/>
    <property type="match status" value="1"/>
</dbReference>
<dbReference type="Proteomes" id="UP000298602">
    <property type="component" value="Chromosome"/>
</dbReference>
<accession>A0A4P8L5E5</accession>
<evidence type="ECO:0000256" key="10">
    <source>
        <dbReference type="ARBA" id="ARBA00068570"/>
    </source>
</evidence>
<dbReference type="InterPro" id="IPR038135">
    <property type="entry name" value="Methylthiotransferase_N_sf"/>
</dbReference>
<protein>
    <recommendedName>
        <fullName evidence="10 13">tRNA-2-methylthio-N(6)-dimethylallyladenosine synthase</fullName>
        <ecNumber evidence="9 13">2.8.4.3</ecNumber>
    </recommendedName>
    <alternativeName>
        <fullName evidence="12 13">(Dimethylallyl)adenosine tRNA methylthiotransferase MiaB</fullName>
    </alternativeName>
    <alternativeName>
        <fullName evidence="11 13">tRNA-i(6)A37 methylthiotransferase</fullName>
    </alternativeName>
</protein>
<keyword evidence="8 13" id="KW-0411">Iron-sulfur</keyword>
<evidence type="ECO:0000256" key="2">
    <source>
        <dbReference type="ARBA" id="ARBA00022485"/>
    </source>
</evidence>
<evidence type="ECO:0000313" key="18">
    <source>
        <dbReference type="Proteomes" id="UP000298602"/>
    </source>
</evidence>
<evidence type="ECO:0000256" key="13">
    <source>
        <dbReference type="HAMAP-Rule" id="MF_01864"/>
    </source>
</evidence>
<keyword evidence="7 13" id="KW-0408">Iron</keyword>
<evidence type="ECO:0000259" key="14">
    <source>
        <dbReference type="PROSITE" id="PS50926"/>
    </source>
</evidence>
<evidence type="ECO:0000259" key="16">
    <source>
        <dbReference type="PROSITE" id="PS51918"/>
    </source>
</evidence>
<dbReference type="PROSITE" id="PS01278">
    <property type="entry name" value="MTTASE_RADICAL"/>
    <property type="match status" value="1"/>
</dbReference>
<gene>
    <name evidence="13 17" type="primary">miaB</name>
    <name evidence="17" type="ORF">FDQ92_14390</name>
</gene>
<dbReference type="InterPro" id="IPR058240">
    <property type="entry name" value="rSAM_sf"/>
</dbReference>
<evidence type="ECO:0000256" key="11">
    <source>
        <dbReference type="ARBA" id="ARBA00080698"/>
    </source>
</evidence>
<dbReference type="PROSITE" id="PS51918">
    <property type="entry name" value="RADICAL_SAM"/>
    <property type="match status" value="1"/>
</dbReference>
<dbReference type="Pfam" id="PF00919">
    <property type="entry name" value="UPF0004"/>
    <property type="match status" value="1"/>
</dbReference>
<sequence length="458" mass="51447">MHEKSAEAAVGACPRALYVQTFGCQMNEYDSMRVAWLLENRGYRRVDDPDRADVIFLNTCSVREKAEQKVYSLVGRLRKLKHRNPDLKIIVAGCVAQQLGEKLLERFPHLDLVVGTRGVGAVPDLLDRLWQDGNRTAYLPDDEGETNRHYPPAGGRPLRSGVVAPVTIMQGCDNFCTYCIVPYVRGRERSRPSGDVLREIKALEDGGAREVLLLGQNVNSYGRGLSERIDFSELIRKIAGETNLSRIRFTTSHPKDLTESLIRCFTEIPVLCKHIHLPFQAGSDLVLRRMNRRYTAADYEDKVRRLRDACPEIGLSADVMVGFPGESDEDFEKTLELMERIRFDTLFSFRYSDRPFARSSGFSGKVPEDVKSRRLAILQGLQAEITLEKNRLEIGGIREVLVEGPSRAGGGQFTGRTQQNRIVNFQGDETLVGRCVKVRITDAFSHSLRGELNGGAVD</sequence>
<dbReference type="PANTHER" id="PTHR43020">
    <property type="entry name" value="CDK5 REGULATORY SUBUNIT-ASSOCIATED PROTEIN 1"/>
    <property type="match status" value="1"/>
</dbReference>
<dbReference type="SMART" id="SM00729">
    <property type="entry name" value="Elp3"/>
    <property type="match status" value="1"/>
</dbReference>
<dbReference type="GO" id="GO:0005829">
    <property type="term" value="C:cytosol"/>
    <property type="evidence" value="ECO:0007669"/>
    <property type="project" value="TreeGrafter"/>
</dbReference>
<feature type="binding site" evidence="13">
    <location>
        <position position="176"/>
    </location>
    <ligand>
        <name>[4Fe-4S] cluster</name>
        <dbReference type="ChEBI" id="CHEBI:49883"/>
        <label>2</label>
        <note>4Fe-4S-S-AdoMet</note>
    </ligand>
</feature>
<feature type="domain" description="Radical SAM core" evidence="16">
    <location>
        <begin position="158"/>
        <end position="388"/>
    </location>
</feature>
<keyword evidence="4 13" id="KW-0808">Transferase</keyword>
<comment type="catalytic activity">
    <reaction evidence="13">
        <text>N(6)-dimethylallyladenosine(37) in tRNA + (sulfur carrier)-SH + AH2 + 2 S-adenosyl-L-methionine = 2-methylsulfanyl-N(6)-dimethylallyladenosine(37) in tRNA + (sulfur carrier)-H + 5'-deoxyadenosine + L-methionine + A + S-adenosyl-L-homocysteine + 2 H(+)</text>
        <dbReference type="Rhea" id="RHEA:37067"/>
        <dbReference type="Rhea" id="RHEA-COMP:10375"/>
        <dbReference type="Rhea" id="RHEA-COMP:10376"/>
        <dbReference type="Rhea" id="RHEA-COMP:14737"/>
        <dbReference type="Rhea" id="RHEA-COMP:14739"/>
        <dbReference type="ChEBI" id="CHEBI:13193"/>
        <dbReference type="ChEBI" id="CHEBI:15378"/>
        <dbReference type="ChEBI" id="CHEBI:17319"/>
        <dbReference type="ChEBI" id="CHEBI:17499"/>
        <dbReference type="ChEBI" id="CHEBI:29917"/>
        <dbReference type="ChEBI" id="CHEBI:57844"/>
        <dbReference type="ChEBI" id="CHEBI:57856"/>
        <dbReference type="ChEBI" id="CHEBI:59789"/>
        <dbReference type="ChEBI" id="CHEBI:64428"/>
        <dbReference type="ChEBI" id="CHEBI:74415"/>
        <dbReference type="ChEBI" id="CHEBI:74417"/>
        <dbReference type="EC" id="2.8.4.3"/>
    </reaction>
</comment>
<reference evidence="17 18" key="1">
    <citation type="submission" date="2019-05" db="EMBL/GenBank/DDBJ databases">
        <title>The Complete Genome Sequence of the n-alkane-degrading Desulfoglaeba alkanexedens ALDC reveals multiple alkylsuccinate synthase gene clusters.</title>
        <authorList>
            <person name="Callaghan A.V."/>
            <person name="Davidova I.A."/>
            <person name="Duncan K.E."/>
            <person name="Morris B."/>
            <person name="McInerney M.J."/>
        </authorList>
    </citation>
    <scope>NUCLEOTIDE SEQUENCE [LARGE SCALE GENOMIC DNA]</scope>
    <source>
        <strain evidence="17 18">ALDC</strain>
    </source>
</reference>
<keyword evidence="3 13" id="KW-0963">Cytoplasm</keyword>
<dbReference type="FunFam" id="3.40.50.12160:FF:000003">
    <property type="entry name" value="CDK5 regulatory subunit-associated protein 1"/>
    <property type="match status" value="1"/>
</dbReference>
<keyword evidence="2 13" id="KW-0004">4Fe-4S</keyword>
<dbReference type="NCBIfam" id="TIGR00089">
    <property type="entry name" value="MiaB/RimO family radical SAM methylthiotransferase"/>
    <property type="match status" value="1"/>
</dbReference>
<evidence type="ECO:0000256" key="7">
    <source>
        <dbReference type="ARBA" id="ARBA00023004"/>
    </source>
</evidence>
<organism evidence="17 18">
    <name type="scientific">Desulfoglaeba alkanexedens ALDC</name>
    <dbReference type="NCBI Taxonomy" id="980445"/>
    <lineage>
        <taxon>Bacteria</taxon>
        <taxon>Pseudomonadati</taxon>
        <taxon>Thermodesulfobacteriota</taxon>
        <taxon>Syntrophobacteria</taxon>
        <taxon>Syntrophobacterales</taxon>
        <taxon>Syntrophobacteraceae</taxon>
        <taxon>Desulfoglaeba</taxon>
    </lineage>
</organism>
<keyword evidence="13" id="KW-0819">tRNA processing</keyword>
<dbReference type="SFLD" id="SFLDG01061">
    <property type="entry name" value="methylthiotransferase"/>
    <property type="match status" value="1"/>
</dbReference>
<dbReference type="InterPro" id="IPR013848">
    <property type="entry name" value="Methylthiotransferase_N"/>
</dbReference>
<dbReference type="GO" id="GO:0035597">
    <property type="term" value="F:tRNA-2-methylthio-N(6)-dimethylallyladenosine(37) synthase activity"/>
    <property type="evidence" value="ECO:0007669"/>
    <property type="project" value="UniProtKB-EC"/>
</dbReference>
<dbReference type="AlphaFoldDB" id="A0A4P8L5E5"/>
<dbReference type="NCBIfam" id="TIGR01574">
    <property type="entry name" value="miaB-methiolase"/>
    <property type="match status" value="1"/>
</dbReference>